<keyword evidence="2" id="KW-1185">Reference proteome</keyword>
<evidence type="ECO:0000313" key="1">
    <source>
        <dbReference type="EMBL" id="CRG88481.1"/>
    </source>
</evidence>
<dbReference type="OrthoDB" id="1022638at2759"/>
<accession>A0A0U1M0G8</accession>
<gene>
    <name evidence="1" type="ORF">PISL3812_05511</name>
</gene>
<reference evidence="1 2" key="1">
    <citation type="submission" date="2015-04" db="EMBL/GenBank/DDBJ databases">
        <authorList>
            <person name="Syromyatnikov M.Y."/>
            <person name="Popov V.N."/>
        </authorList>
    </citation>
    <scope>NUCLEOTIDE SEQUENCE [LARGE SCALE GENOMIC DNA]</scope>
    <source>
        <strain evidence="1">WF-38-12</strain>
    </source>
</reference>
<dbReference type="AlphaFoldDB" id="A0A0U1M0G8"/>
<sequence length="159" mass="18239">MEGVFGTNYPTTGRRTGHIRPIRSLAYFKTLPVLHTEPESVENNECLILVKAYILDDKFLDSKFQNAAVDAILERGFPEAQDEYGDVANKMTGSSYLDTLTSEEFRIWIVKDELKVHVLFHFGFLSGLAFQNQVSADIWRNVTMTFEFTILFNMVYKPV</sequence>
<dbReference type="STRING" id="28573.A0A0U1M0G8"/>
<dbReference type="Proteomes" id="UP000054383">
    <property type="component" value="Unassembled WGS sequence"/>
</dbReference>
<dbReference type="EMBL" id="CVMT01000004">
    <property type="protein sequence ID" value="CRG88481.1"/>
    <property type="molecule type" value="Genomic_DNA"/>
</dbReference>
<protein>
    <submittedName>
        <fullName evidence="1">Uncharacterized protein</fullName>
    </submittedName>
</protein>
<proteinExistence type="predicted"/>
<organism evidence="1 2">
    <name type="scientific">Talaromyces islandicus</name>
    <name type="common">Penicillium islandicum</name>
    <dbReference type="NCBI Taxonomy" id="28573"/>
    <lineage>
        <taxon>Eukaryota</taxon>
        <taxon>Fungi</taxon>
        <taxon>Dikarya</taxon>
        <taxon>Ascomycota</taxon>
        <taxon>Pezizomycotina</taxon>
        <taxon>Eurotiomycetes</taxon>
        <taxon>Eurotiomycetidae</taxon>
        <taxon>Eurotiales</taxon>
        <taxon>Trichocomaceae</taxon>
        <taxon>Talaromyces</taxon>
        <taxon>Talaromyces sect. Islandici</taxon>
    </lineage>
</organism>
<evidence type="ECO:0000313" key="2">
    <source>
        <dbReference type="Proteomes" id="UP000054383"/>
    </source>
</evidence>
<name>A0A0U1M0G8_TALIS</name>